<keyword evidence="2" id="KW-1185">Reference proteome</keyword>
<evidence type="ECO:0000313" key="1">
    <source>
        <dbReference type="EMBL" id="KAJ7722015.1"/>
    </source>
</evidence>
<protein>
    <submittedName>
        <fullName evidence="1">Uncharacterized protein</fullName>
    </submittedName>
</protein>
<accession>A0AAD7MKS4</accession>
<organism evidence="1 2">
    <name type="scientific">Mycena metata</name>
    <dbReference type="NCBI Taxonomy" id="1033252"/>
    <lineage>
        <taxon>Eukaryota</taxon>
        <taxon>Fungi</taxon>
        <taxon>Dikarya</taxon>
        <taxon>Basidiomycota</taxon>
        <taxon>Agaricomycotina</taxon>
        <taxon>Agaricomycetes</taxon>
        <taxon>Agaricomycetidae</taxon>
        <taxon>Agaricales</taxon>
        <taxon>Marasmiineae</taxon>
        <taxon>Mycenaceae</taxon>
        <taxon>Mycena</taxon>
    </lineage>
</organism>
<dbReference type="Proteomes" id="UP001215598">
    <property type="component" value="Unassembled WGS sequence"/>
</dbReference>
<reference evidence="1" key="1">
    <citation type="submission" date="2023-03" db="EMBL/GenBank/DDBJ databases">
        <title>Massive genome expansion in bonnet fungi (Mycena s.s.) driven by repeated elements and novel gene families across ecological guilds.</title>
        <authorList>
            <consortium name="Lawrence Berkeley National Laboratory"/>
            <person name="Harder C.B."/>
            <person name="Miyauchi S."/>
            <person name="Viragh M."/>
            <person name="Kuo A."/>
            <person name="Thoen E."/>
            <person name="Andreopoulos B."/>
            <person name="Lu D."/>
            <person name="Skrede I."/>
            <person name="Drula E."/>
            <person name="Henrissat B."/>
            <person name="Morin E."/>
            <person name="Kohler A."/>
            <person name="Barry K."/>
            <person name="LaButti K."/>
            <person name="Morin E."/>
            <person name="Salamov A."/>
            <person name="Lipzen A."/>
            <person name="Mereny Z."/>
            <person name="Hegedus B."/>
            <person name="Baldrian P."/>
            <person name="Stursova M."/>
            <person name="Weitz H."/>
            <person name="Taylor A."/>
            <person name="Grigoriev I.V."/>
            <person name="Nagy L.G."/>
            <person name="Martin F."/>
            <person name="Kauserud H."/>
        </authorList>
    </citation>
    <scope>NUCLEOTIDE SEQUENCE</scope>
    <source>
        <strain evidence="1">CBHHK182m</strain>
    </source>
</reference>
<dbReference type="AlphaFoldDB" id="A0AAD7MKS4"/>
<gene>
    <name evidence="1" type="ORF">B0H16DRAFT_1737972</name>
</gene>
<evidence type="ECO:0000313" key="2">
    <source>
        <dbReference type="Proteomes" id="UP001215598"/>
    </source>
</evidence>
<dbReference type="EMBL" id="JARKIB010000224">
    <property type="protein sequence ID" value="KAJ7722015.1"/>
    <property type="molecule type" value="Genomic_DNA"/>
</dbReference>
<name>A0AAD7MKS4_9AGAR</name>
<sequence>MPDVIETIAVKSVTFIYNGNIPMKVTPGIGDDGKTTTVTATATSVPAVDDSNDPYSFQAAKNGSFVEVATLKNTTDGVITITPVDPYSSVKTLTFKIRMGDSK</sequence>
<proteinExistence type="predicted"/>
<comment type="caution">
    <text evidence="1">The sequence shown here is derived from an EMBL/GenBank/DDBJ whole genome shotgun (WGS) entry which is preliminary data.</text>
</comment>